<gene>
    <name evidence="2" type="ORF">ANCCAN_21096</name>
</gene>
<dbReference type="OrthoDB" id="5839148at2759"/>
<dbReference type="AlphaFoldDB" id="A0A368FQI5"/>
<dbReference type="EMBL" id="JOJR01000977">
    <property type="protein sequence ID" value="RCN33075.1"/>
    <property type="molecule type" value="Genomic_DNA"/>
</dbReference>
<proteinExistence type="predicted"/>
<dbReference type="Proteomes" id="UP000252519">
    <property type="component" value="Unassembled WGS sequence"/>
</dbReference>
<evidence type="ECO:0000313" key="2">
    <source>
        <dbReference type="EMBL" id="RCN33075.1"/>
    </source>
</evidence>
<keyword evidence="3" id="KW-1185">Reference proteome</keyword>
<dbReference type="STRING" id="29170.A0A368FQI5"/>
<feature type="compositionally biased region" description="Polar residues" evidence="1">
    <location>
        <begin position="25"/>
        <end position="40"/>
    </location>
</feature>
<protein>
    <recommendedName>
        <fullName evidence="4">MULE transposase domain-containing protein</fullName>
    </recommendedName>
</protein>
<reference evidence="2 3" key="1">
    <citation type="submission" date="2014-10" db="EMBL/GenBank/DDBJ databases">
        <title>Draft genome of the hookworm Ancylostoma caninum.</title>
        <authorList>
            <person name="Mitreva M."/>
        </authorList>
    </citation>
    <scope>NUCLEOTIDE SEQUENCE [LARGE SCALE GENOMIC DNA]</scope>
    <source>
        <strain evidence="2 3">Baltimore</strain>
    </source>
</reference>
<comment type="caution">
    <text evidence="2">The sequence shown here is derived from an EMBL/GenBank/DDBJ whole genome shotgun (WGS) entry which is preliminary data.</text>
</comment>
<name>A0A368FQI5_ANCCA</name>
<evidence type="ECO:0000256" key="1">
    <source>
        <dbReference type="SAM" id="MobiDB-lite"/>
    </source>
</evidence>
<accession>A0A368FQI5</accession>
<sequence>MDSTLYAQSMSILYNYAADVPQQFYTEGPSPQTQHIQGNSAGDEFHSDPCEMDHICEATDAANDIGTRSDCTSAGKKRLREWMKLINSKKGVPEDDEELWEDIQHHLHGRRFSQRRKVLSRAINVHKDKTVTMNNVPEIAAQLADGSKFLHEQNGDFHVYYSEETMQRACRNGLHAIIADGMLSLHRKELGRHAHLYCIHGVCAGGVEVPILFAITAKKTAKEYTKIFNHVKDQISNSGREGLCPTRIILDFEKAAIKATKKVFPNSKLGTEEEMNWGCRRTSTATKLTNELGVSGTPSWGWYSYHLGSDGTYKDLSSKWEIEELRTTNLAEAFNRKLGVLFESHYPPLKELIDGLKNTNTATNCSLRYLEEHSEEEKLLRARDRRRREKISELMNNIEIRFNTQGLSAMSVETYCKEMSVYATEKSN</sequence>
<evidence type="ECO:0008006" key="4">
    <source>
        <dbReference type="Google" id="ProtNLM"/>
    </source>
</evidence>
<evidence type="ECO:0000313" key="3">
    <source>
        <dbReference type="Proteomes" id="UP000252519"/>
    </source>
</evidence>
<feature type="region of interest" description="Disordered" evidence="1">
    <location>
        <begin position="25"/>
        <end position="46"/>
    </location>
</feature>
<organism evidence="2 3">
    <name type="scientific">Ancylostoma caninum</name>
    <name type="common">Dog hookworm</name>
    <dbReference type="NCBI Taxonomy" id="29170"/>
    <lineage>
        <taxon>Eukaryota</taxon>
        <taxon>Metazoa</taxon>
        <taxon>Ecdysozoa</taxon>
        <taxon>Nematoda</taxon>
        <taxon>Chromadorea</taxon>
        <taxon>Rhabditida</taxon>
        <taxon>Rhabditina</taxon>
        <taxon>Rhabditomorpha</taxon>
        <taxon>Strongyloidea</taxon>
        <taxon>Ancylostomatidae</taxon>
        <taxon>Ancylostomatinae</taxon>
        <taxon>Ancylostoma</taxon>
    </lineage>
</organism>